<comment type="caution">
    <text evidence="1">The sequence shown here is derived from an EMBL/GenBank/DDBJ whole genome shotgun (WGS) entry which is preliminary data.</text>
</comment>
<dbReference type="OrthoDB" id="1913674at2"/>
<dbReference type="Gene3D" id="1.20.1260.10">
    <property type="match status" value="1"/>
</dbReference>
<dbReference type="RefSeq" id="WP_106532073.1">
    <property type="nucleotide sequence ID" value="NZ_PYAT01000002.1"/>
</dbReference>
<dbReference type="AlphaFoldDB" id="A0A2P8H591"/>
<keyword evidence="2" id="KW-1185">Reference proteome</keyword>
<sequence>MAKKLAIHETLEVHEVLTFKTACLAKNKLFVDMVQDKKLKEIIEEDTELSTKAVKDLRKILADANKQTSGEEA</sequence>
<dbReference type="Proteomes" id="UP000242682">
    <property type="component" value="Unassembled WGS sequence"/>
</dbReference>
<name>A0A2P8H591_9BACL</name>
<accession>A0A2P8H591</accession>
<evidence type="ECO:0000313" key="2">
    <source>
        <dbReference type="Proteomes" id="UP000242682"/>
    </source>
</evidence>
<proteinExistence type="predicted"/>
<dbReference type="InterPro" id="IPR012347">
    <property type="entry name" value="Ferritin-like"/>
</dbReference>
<protein>
    <recommendedName>
        <fullName evidence="3">Spore coat protein</fullName>
    </recommendedName>
</protein>
<gene>
    <name evidence="1" type="ORF">B0H99_10255</name>
</gene>
<evidence type="ECO:0008006" key="3">
    <source>
        <dbReference type="Google" id="ProtNLM"/>
    </source>
</evidence>
<evidence type="ECO:0000313" key="1">
    <source>
        <dbReference type="EMBL" id="PSL41373.1"/>
    </source>
</evidence>
<reference evidence="1 2" key="1">
    <citation type="submission" date="2018-03" db="EMBL/GenBank/DDBJ databases">
        <title>Genomic Encyclopedia of Type Strains, Phase III (KMG-III): the genomes of soil and plant-associated and newly described type strains.</title>
        <authorList>
            <person name="Whitman W."/>
        </authorList>
    </citation>
    <scope>NUCLEOTIDE SEQUENCE [LARGE SCALE GENOMIC DNA]</scope>
    <source>
        <strain evidence="1 2">CGMCC 1.12259</strain>
    </source>
</reference>
<organism evidence="1 2">
    <name type="scientific">Planomicrobium soli</name>
    <dbReference type="NCBI Taxonomy" id="1176648"/>
    <lineage>
        <taxon>Bacteria</taxon>
        <taxon>Bacillati</taxon>
        <taxon>Bacillota</taxon>
        <taxon>Bacilli</taxon>
        <taxon>Bacillales</taxon>
        <taxon>Caryophanaceae</taxon>
        <taxon>Planomicrobium</taxon>
    </lineage>
</organism>
<dbReference type="EMBL" id="PYAT01000002">
    <property type="protein sequence ID" value="PSL41373.1"/>
    <property type="molecule type" value="Genomic_DNA"/>
</dbReference>